<dbReference type="AlphaFoldDB" id="A0A7G9Y6Y3"/>
<sequence length="910" mass="99283">MSISLCGRGNLWGMNMMINFRTDIIAISLFIILLNPILLIHAHGVSAQYPNDTSLSVGKATYALRETVCITLTAAQEDIVFFNIISPEGISHAALPSTDREHQFKPDTAGSYRINVRLRAGGDETFLTTGFVVADPEIVFGEPEQGAIVVGEPVNWSQRISITNHENFSISNFSVSIPLPPGHSNLSSDAGFPIIDSSIPVDLAAGEDARVNISYQTPPVRLAVTEEEIGISYLIPPDAFDIGVYKEIGTGEGGPRLTDVITVKQVQVWHNSSMHYHDVPVAIEARRFDEIVEFVDDAGIVVGVATERSNETLSWTIPELYNRTYAVVEAKREQGDAEIGEPVEWQLNVSGTIVRYKTPAPFKRECKPVFASGTWKKEITMGSNVSVHYTNVTAFTSINETCGSGTKLFLIENGSRIDVTENPIYEVLFIDADADGLTDKMQWNVPFLSDKLFEVEQSINVINVQSYPQVGGIWTVYFNTSGNGTLKIENLSPSEICFVGLYREDVSDWVVVDAEKQENITEAGWNHSSGKVEYRVLCGGKHTLKFTFGNVAYAYNQAGSPDLRVVNVTFDYWNTAENRSSVSETGTGYHVKEGKKITINATVANYGTRNITSNFNVSFFDSAGVYGTWSAWFGNYTYNVTVRGQLGNTTIGYPYNTTYVTGYWEPSLVGTHNISIWADPDNSTGEAAANLTNNNTSAVINVSAWQKYWGNVSGDIALADSASDSFHDWAWSNETDVGHTYIVKDGASVNWSALHALGCDSDDTLNTSGLDFLDADTNLVMVVGSNNATGFVDNNITELFSDGDPSNATNTTSFTVYGASIPSVPIVNSTDMTNHASVRSANFVTGILWDATLDTNGYYDTADDETLVFITKIRVAAAGLGSATHNYEFAAPCTLNPAIGGDLDIYMELK</sequence>
<reference evidence="1" key="1">
    <citation type="submission" date="2020-06" db="EMBL/GenBank/DDBJ databases">
        <title>Unique genomic features of the anaerobic methanotrophic archaea.</title>
        <authorList>
            <person name="Chadwick G.L."/>
            <person name="Skennerton C.T."/>
            <person name="Laso-Perez R."/>
            <person name="Leu A.O."/>
            <person name="Speth D.R."/>
            <person name="Yu H."/>
            <person name="Morgan-Lang C."/>
            <person name="Hatzenpichler R."/>
            <person name="Goudeau D."/>
            <person name="Malmstrom R."/>
            <person name="Brazelton W.J."/>
            <person name="Woyke T."/>
            <person name="Hallam S.J."/>
            <person name="Tyson G.W."/>
            <person name="Wegener G."/>
            <person name="Boetius A."/>
            <person name="Orphan V."/>
        </authorList>
    </citation>
    <scope>NUCLEOTIDE SEQUENCE</scope>
</reference>
<dbReference type="Gene3D" id="2.60.40.10">
    <property type="entry name" value="Immunoglobulins"/>
    <property type="match status" value="1"/>
</dbReference>
<evidence type="ECO:0000313" key="1">
    <source>
        <dbReference type="EMBL" id="QNO43767.1"/>
    </source>
</evidence>
<name>A0A7G9Y6Y3_9EURY</name>
<gene>
    <name evidence="1" type="ORF">PBPLAEBB_00002</name>
</gene>
<evidence type="ECO:0008006" key="2">
    <source>
        <dbReference type="Google" id="ProtNLM"/>
    </source>
</evidence>
<dbReference type="EMBL" id="MT630862">
    <property type="protein sequence ID" value="QNO43767.1"/>
    <property type="molecule type" value="Genomic_DNA"/>
</dbReference>
<accession>A0A7G9Y6Y3</accession>
<protein>
    <recommendedName>
        <fullName evidence="2">CARDB domain-containing protein</fullName>
    </recommendedName>
</protein>
<proteinExistence type="predicted"/>
<organism evidence="1">
    <name type="scientific">Candidatus Methanogaster sp. ANME-2c ERB4</name>
    <dbReference type="NCBI Taxonomy" id="2759911"/>
    <lineage>
        <taxon>Archaea</taxon>
        <taxon>Methanobacteriati</taxon>
        <taxon>Methanobacteriota</taxon>
        <taxon>Stenosarchaea group</taxon>
        <taxon>Methanomicrobia</taxon>
        <taxon>Methanosarcinales</taxon>
        <taxon>ANME-2 cluster</taxon>
        <taxon>Candidatus Methanogasteraceae</taxon>
        <taxon>Candidatus Methanogaster</taxon>
    </lineage>
</organism>
<dbReference type="InterPro" id="IPR013783">
    <property type="entry name" value="Ig-like_fold"/>
</dbReference>